<organism evidence="1 2">
    <name type="scientific">Jimgerdemannia flammicorona</name>
    <dbReference type="NCBI Taxonomy" id="994334"/>
    <lineage>
        <taxon>Eukaryota</taxon>
        <taxon>Fungi</taxon>
        <taxon>Fungi incertae sedis</taxon>
        <taxon>Mucoromycota</taxon>
        <taxon>Mucoromycotina</taxon>
        <taxon>Endogonomycetes</taxon>
        <taxon>Endogonales</taxon>
        <taxon>Endogonaceae</taxon>
        <taxon>Jimgerdemannia</taxon>
    </lineage>
</organism>
<proteinExistence type="predicted"/>
<accession>A0A433D0A5</accession>
<dbReference type="Gene3D" id="3.90.70.80">
    <property type="match status" value="1"/>
</dbReference>
<dbReference type="InterPro" id="IPR038765">
    <property type="entry name" value="Papain-like_cys_pep_sf"/>
</dbReference>
<dbReference type="OrthoDB" id="2379842at2759"/>
<dbReference type="SUPFAM" id="SSF54001">
    <property type="entry name" value="Cysteine proteinases"/>
    <property type="match status" value="1"/>
</dbReference>
<protein>
    <recommendedName>
        <fullName evidence="3">OTU domain-containing protein</fullName>
    </recommendedName>
</protein>
<comment type="caution">
    <text evidence="1">The sequence shown here is derived from an EMBL/GenBank/DDBJ whole genome shotgun (WGS) entry which is preliminary data.</text>
</comment>
<evidence type="ECO:0008006" key="3">
    <source>
        <dbReference type="Google" id="ProtNLM"/>
    </source>
</evidence>
<gene>
    <name evidence="1" type="ORF">BC936DRAFT_149698</name>
</gene>
<name>A0A433D0A5_9FUNG</name>
<keyword evidence="2" id="KW-1185">Reference proteome</keyword>
<evidence type="ECO:0000313" key="2">
    <source>
        <dbReference type="Proteomes" id="UP000268093"/>
    </source>
</evidence>
<reference evidence="1 2" key="1">
    <citation type="journal article" date="2018" name="New Phytol.">
        <title>Phylogenomics of Endogonaceae and evolution of mycorrhizas within Mucoromycota.</title>
        <authorList>
            <person name="Chang Y."/>
            <person name="Desiro A."/>
            <person name="Na H."/>
            <person name="Sandor L."/>
            <person name="Lipzen A."/>
            <person name="Clum A."/>
            <person name="Barry K."/>
            <person name="Grigoriev I.V."/>
            <person name="Martin F.M."/>
            <person name="Stajich J.E."/>
            <person name="Smith M.E."/>
            <person name="Bonito G."/>
            <person name="Spatafora J.W."/>
        </authorList>
    </citation>
    <scope>NUCLEOTIDE SEQUENCE [LARGE SCALE GENOMIC DNA]</scope>
    <source>
        <strain evidence="1 2">GMNB39</strain>
    </source>
</reference>
<dbReference type="AlphaFoldDB" id="A0A433D0A5"/>
<dbReference type="CDD" id="cd22744">
    <property type="entry name" value="OTU"/>
    <property type="match status" value="1"/>
</dbReference>
<dbReference type="Proteomes" id="UP000268093">
    <property type="component" value="Unassembled WGS sequence"/>
</dbReference>
<sequence length="248" mass="28991">MIIINDAKQSISASIDKVFDQLPHEYHSEIVELIEDVTKYTLQYGEAPPIRKCIRFDVPDTPPLRKRSKRLANKLGGLLDVRIPCDANYRIYNVISDGNCSFRSLAVVVYDNEEKWQQIKHEMKVELDKHDEFYRNWLGYDIGKINKILMWIKTSYHLPDRWFCSPECAQLAADTYKAHVVVFSTNAVDSLVFLPFDNKSEKTIVLQQVRGNHFVFIKFPSNIHFNLPPLNPQHRPICRRLLEKNMKT</sequence>
<dbReference type="EMBL" id="RBNI01009246">
    <property type="protein sequence ID" value="RUP44267.1"/>
    <property type="molecule type" value="Genomic_DNA"/>
</dbReference>
<evidence type="ECO:0000313" key="1">
    <source>
        <dbReference type="EMBL" id="RUP44267.1"/>
    </source>
</evidence>